<organism evidence="2 3">
    <name type="scientific">Cercospora beticola</name>
    <name type="common">Sugarbeet leaf spot fungus</name>
    <dbReference type="NCBI Taxonomy" id="122368"/>
    <lineage>
        <taxon>Eukaryota</taxon>
        <taxon>Fungi</taxon>
        <taxon>Dikarya</taxon>
        <taxon>Ascomycota</taxon>
        <taxon>Pezizomycotina</taxon>
        <taxon>Dothideomycetes</taxon>
        <taxon>Dothideomycetidae</taxon>
        <taxon>Mycosphaerellales</taxon>
        <taxon>Mycosphaerellaceae</taxon>
        <taxon>Cercospora</taxon>
    </lineage>
</organism>
<evidence type="ECO:0000256" key="1">
    <source>
        <dbReference type="SAM" id="MobiDB-lite"/>
    </source>
</evidence>
<accession>A0A2G5HLM0</accession>
<feature type="compositionally biased region" description="Low complexity" evidence="1">
    <location>
        <begin position="192"/>
        <end position="208"/>
    </location>
</feature>
<evidence type="ECO:0000313" key="2">
    <source>
        <dbReference type="EMBL" id="PIA93430.1"/>
    </source>
</evidence>
<dbReference type="OrthoDB" id="3882058at2759"/>
<evidence type="ECO:0008006" key="4">
    <source>
        <dbReference type="Google" id="ProtNLM"/>
    </source>
</evidence>
<name>A0A2G5HLM0_CERBT</name>
<feature type="compositionally biased region" description="Polar residues" evidence="1">
    <location>
        <begin position="1"/>
        <end position="18"/>
    </location>
</feature>
<dbReference type="AlphaFoldDB" id="A0A2G5HLM0"/>
<comment type="caution">
    <text evidence="2">The sequence shown here is derived from an EMBL/GenBank/DDBJ whole genome shotgun (WGS) entry which is preliminary data.</text>
</comment>
<proteinExistence type="predicted"/>
<protein>
    <recommendedName>
        <fullName evidence="4">Only prolin and serin are matching in the corresponding protein</fullName>
    </recommendedName>
</protein>
<evidence type="ECO:0000313" key="3">
    <source>
        <dbReference type="Proteomes" id="UP000230605"/>
    </source>
</evidence>
<dbReference type="EMBL" id="LKMD01000105">
    <property type="protein sequence ID" value="PIA93430.1"/>
    <property type="molecule type" value="Genomic_DNA"/>
</dbReference>
<feature type="compositionally biased region" description="Polar residues" evidence="1">
    <location>
        <begin position="48"/>
        <end position="77"/>
    </location>
</feature>
<sequence length="528" mass="58635">MSRTRSLSFPRLNTSQLSEDAMGPFLPSPTHSRDSSGESEYSFPPTPTFSSRGHNRYPSSTSSLVTNPDSPANPQKTTLHDLVEEPAERDDQQWDFVESRRDSLCICDTPFCYHRERESSPHGSASIAELEWIPGDDYFDGGYLPGGEREAKRRKSNENMTDSFTSRLSHHFSKRFGGHKSNGSVSTVNLRSAPASRSSSLRLPSTRSFTAPNAREMRIASTPQTPAMRPSFHDQPATPQRSRALSSITSRPVDISIPEPEDDACERQELATTPLLPPMMTNYFSDSQEALRSPLTSPSVASPSVVPSMANTPVSTPITRGFPTPPLSTKGSAASINKRSSHVLQPASEIPHLAIAEETDRWAIKLGHANFHIYPEPYLPEVCDAQNCRQLRDDWESARVEFMRQAARVSDNHGITSQIYKLTEEKWAEIDATWRANYEMANAQARASGENPVVQPLAETQALQKMPSLQDPTQPSKFPVVEEADIVGPMVQYAKIQHRRQPSKKSSFLKIFTDPASLLGKPTFGLQR</sequence>
<feature type="region of interest" description="Disordered" evidence="1">
    <location>
        <begin position="224"/>
        <end position="259"/>
    </location>
</feature>
<feature type="compositionally biased region" description="Polar residues" evidence="1">
    <location>
        <begin position="237"/>
        <end position="250"/>
    </location>
</feature>
<gene>
    <name evidence="2" type="ORF">CB0940_04592</name>
</gene>
<feature type="region of interest" description="Disordered" evidence="1">
    <location>
        <begin position="1"/>
        <end position="91"/>
    </location>
</feature>
<dbReference type="Proteomes" id="UP000230605">
    <property type="component" value="Chromosome 4"/>
</dbReference>
<feature type="region of interest" description="Disordered" evidence="1">
    <location>
        <begin position="192"/>
        <end position="212"/>
    </location>
</feature>
<reference evidence="2 3" key="1">
    <citation type="submission" date="2015-10" db="EMBL/GenBank/DDBJ databases">
        <title>The cercosporin biosynthetic gene cluster was horizontally transferred to several fungal lineages and shown to be expanded in Cercospora beticola based on microsynteny with recipient genomes.</title>
        <authorList>
            <person name="De Jonge R."/>
            <person name="Ebert M.K."/>
            <person name="Suttle J.C."/>
            <person name="Jurick Ii W.M."/>
            <person name="Secor G.A."/>
            <person name="Thomma B.P."/>
            <person name="Van De Peer Y."/>
            <person name="Bolton M.D."/>
        </authorList>
    </citation>
    <scope>NUCLEOTIDE SEQUENCE [LARGE SCALE GENOMIC DNA]</scope>
    <source>
        <strain evidence="2 3">09-40</strain>
    </source>
</reference>